<feature type="transmembrane region" description="Helical" evidence="7">
    <location>
        <begin position="7"/>
        <end position="29"/>
    </location>
</feature>
<accession>A0A267H5E9</accession>
<dbReference type="GO" id="GO:0019706">
    <property type="term" value="F:protein-cysteine S-palmitoyltransferase activity"/>
    <property type="evidence" value="ECO:0007669"/>
    <property type="project" value="UniProtKB-EC"/>
</dbReference>
<evidence type="ECO:0000313" key="9">
    <source>
        <dbReference type="EMBL" id="PAA93505.1"/>
    </source>
</evidence>
<comment type="catalytic activity">
    <reaction evidence="7">
        <text>L-cysteinyl-[protein] + hexadecanoyl-CoA = S-hexadecanoyl-L-cysteinyl-[protein] + CoA</text>
        <dbReference type="Rhea" id="RHEA:36683"/>
        <dbReference type="Rhea" id="RHEA-COMP:10131"/>
        <dbReference type="Rhea" id="RHEA-COMP:11032"/>
        <dbReference type="ChEBI" id="CHEBI:29950"/>
        <dbReference type="ChEBI" id="CHEBI:57287"/>
        <dbReference type="ChEBI" id="CHEBI:57379"/>
        <dbReference type="ChEBI" id="CHEBI:74151"/>
        <dbReference type="EC" id="2.3.1.225"/>
    </reaction>
</comment>
<keyword evidence="3 7" id="KW-0812">Transmembrane</keyword>
<comment type="similarity">
    <text evidence="7">Belongs to the DHHC palmitoyltransferase family.</text>
</comment>
<dbReference type="InterPro" id="IPR039859">
    <property type="entry name" value="PFA4/ZDH16/20/ERF2-like"/>
</dbReference>
<evidence type="ECO:0000256" key="6">
    <source>
        <dbReference type="ARBA" id="ARBA00023315"/>
    </source>
</evidence>
<comment type="caution">
    <text evidence="9">The sequence shown here is derived from an EMBL/GenBank/DDBJ whole genome shotgun (WGS) entry which is preliminary data.</text>
</comment>
<comment type="subcellular location">
    <subcellularLocation>
        <location evidence="1">Membrane</location>
        <topology evidence="1">Multi-pass membrane protein</topology>
    </subcellularLocation>
</comment>
<keyword evidence="10" id="KW-1185">Reference proteome</keyword>
<evidence type="ECO:0000313" key="10">
    <source>
        <dbReference type="Proteomes" id="UP000215902"/>
    </source>
</evidence>
<feature type="transmembrane region" description="Helical" evidence="7">
    <location>
        <begin position="213"/>
        <end position="237"/>
    </location>
</feature>
<gene>
    <name evidence="9" type="ORF">BOX15_Mlig015278g1</name>
</gene>
<protein>
    <recommendedName>
        <fullName evidence="7">Palmitoyltransferase</fullName>
        <ecNumber evidence="7">2.3.1.225</ecNumber>
    </recommendedName>
</protein>
<keyword evidence="2 7" id="KW-0808">Transferase</keyword>
<dbReference type="Proteomes" id="UP000215902">
    <property type="component" value="Unassembled WGS sequence"/>
</dbReference>
<dbReference type="GO" id="GO:0016020">
    <property type="term" value="C:membrane"/>
    <property type="evidence" value="ECO:0007669"/>
    <property type="project" value="UniProtKB-SubCell"/>
</dbReference>
<reference evidence="9 10" key="1">
    <citation type="submission" date="2017-06" db="EMBL/GenBank/DDBJ databases">
        <title>A platform for efficient transgenesis in Macrostomum lignano, a flatworm model organism for stem cell research.</title>
        <authorList>
            <person name="Berezikov E."/>
        </authorList>
    </citation>
    <scope>NUCLEOTIDE SEQUENCE [LARGE SCALE GENOMIC DNA]</scope>
    <source>
        <strain evidence="9">DV1</strain>
        <tissue evidence="9">Whole organism</tissue>
    </source>
</reference>
<dbReference type="EC" id="2.3.1.225" evidence="7"/>
<evidence type="ECO:0000256" key="1">
    <source>
        <dbReference type="ARBA" id="ARBA00004141"/>
    </source>
</evidence>
<name>A0A267H5E9_9PLAT</name>
<feature type="transmembrane region" description="Helical" evidence="7">
    <location>
        <begin position="49"/>
        <end position="67"/>
    </location>
</feature>
<dbReference type="PANTHER" id="PTHR12246">
    <property type="entry name" value="PALMITOYLTRANSFERASE ZDHHC16"/>
    <property type="match status" value="1"/>
</dbReference>
<feature type="domain" description="Palmitoyltransferase DHHC" evidence="8">
    <location>
        <begin position="125"/>
        <end position="246"/>
    </location>
</feature>
<keyword evidence="6 7" id="KW-0012">Acyltransferase</keyword>
<evidence type="ECO:0000256" key="2">
    <source>
        <dbReference type="ARBA" id="ARBA00022679"/>
    </source>
</evidence>
<evidence type="ECO:0000256" key="3">
    <source>
        <dbReference type="ARBA" id="ARBA00022692"/>
    </source>
</evidence>
<dbReference type="InterPro" id="IPR001594">
    <property type="entry name" value="Palmitoyltrfase_DHHC"/>
</dbReference>
<evidence type="ECO:0000256" key="4">
    <source>
        <dbReference type="ARBA" id="ARBA00022989"/>
    </source>
</evidence>
<evidence type="ECO:0000256" key="5">
    <source>
        <dbReference type="ARBA" id="ARBA00023136"/>
    </source>
</evidence>
<sequence length="321" mass="36876">MNKIFRICFTVCKAIPLLVILSIIGWSYYAYIIVMCIETVPASSTGEKVLLIVFYHLFLVIFLWSYAQASLTWPIRPPRQFELSPSEWASLEEVGSSRQRKTEYLLGLVRQRGLPVYTRANGNGIRICEDCRLIKPDRAHHCSTCGCCLLKMDHHCPWVNNCVGFHNYKFFVQFLMYGSLYCFYVGCTTAKYFVKFWTAGIGNVHAVRFHLLFLFFVAWMFFIALVGLGGYHLYLTLLNLTTLESFRAPMFEFGPDKRAYHAGLKNNFKQVFGNDRLMWLLPMFSSQGSGLVFPTRHEFGDDHDNLLAGPRGLDSDVEANK</sequence>
<evidence type="ECO:0000259" key="8">
    <source>
        <dbReference type="Pfam" id="PF01529"/>
    </source>
</evidence>
<keyword evidence="4 7" id="KW-1133">Transmembrane helix</keyword>
<dbReference type="Pfam" id="PF01529">
    <property type="entry name" value="DHHC"/>
    <property type="match status" value="1"/>
</dbReference>
<dbReference type="PROSITE" id="PS50216">
    <property type="entry name" value="DHHC"/>
    <property type="match status" value="1"/>
</dbReference>
<comment type="domain">
    <text evidence="7">The DHHC domain is required for palmitoyltransferase activity.</text>
</comment>
<feature type="transmembrane region" description="Helical" evidence="7">
    <location>
        <begin position="174"/>
        <end position="193"/>
    </location>
</feature>
<dbReference type="EMBL" id="NIVC01000025">
    <property type="protein sequence ID" value="PAA93505.1"/>
    <property type="molecule type" value="Genomic_DNA"/>
</dbReference>
<dbReference type="OrthoDB" id="9909019at2759"/>
<keyword evidence="5 7" id="KW-0472">Membrane</keyword>
<dbReference type="STRING" id="282301.A0A267H5E9"/>
<organism evidence="9 10">
    <name type="scientific">Macrostomum lignano</name>
    <dbReference type="NCBI Taxonomy" id="282301"/>
    <lineage>
        <taxon>Eukaryota</taxon>
        <taxon>Metazoa</taxon>
        <taxon>Spiralia</taxon>
        <taxon>Lophotrochozoa</taxon>
        <taxon>Platyhelminthes</taxon>
        <taxon>Rhabditophora</taxon>
        <taxon>Macrostomorpha</taxon>
        <taxon>Macrostomida</taxon>
        <taxon>Macrostomidae</taxon>
        <taxon>Macrostomum</taxon>
    </lineage>
</organism>
<evidence type="ECO:0000256" key="7">
    <source>
        <dbReference type="RuleBase" id="RU079119"/>
    </source>
</evidence>
<dbReference type="AlphaFoldDB" id="A0A267H5E9"/>
<proteinExistence type="inferred from homology"/>